<dbReference type="PANTHER" id="PTHR31549:SF262">
    <property type="match status" value="1"/>
</dbReference>
<sequence>MDANLEEIKVEDCLSPIDERVRSTTERLEADFKQINTKIHRFPPSLGGIGSRYTTPSVVSLGPYHHGSPHLKQMEPVKHAAACYFCADSNSSIREVYEKIVSVAGDARGFYEEEAVAHFSDAEFAEMMFLDGCFLLEYIGGMKDHDPLLANSMVLSTGPCMLRDIMLLENQLPWLILETLMTFKPVEVYKFMIHVIRVDLLADGKVPAGEDVIKQFKAPHFLGLARLCVTGNKSDGQEGDHSRVTEQSRGTAASLSAIRLAEMGVKVKAASKTNLFIEMNVTSKGSICADLSLSPVCLNDFTTCWLVNMAAFETSIATGYPLDGFVISSYLSLLAMLMDKEEDVHELRARHIIRSFYSNKETLHFFKSIARHLRLGNRCFVISKIIDDYKREKKTWIKVHKPLYHHWGKIVTAISIVSVLVGIFKALLISPK</sequence>
<organism evidence="2 3">
    <name type="scientific">Eragrostis curvula</name>
    <name type="common">weeping love grass</name>
    <dbReference type="NCBI Taxonomy" id="38414"/>
    <lineage>
        <taxon>Eukaryota</taxon>
        <taxon>Viridiplantae</taxon>
        <taxon>Streptophyta</taxon>
        <taxon>Embryophyta</taxon>
        <taxon>Tracheophyta</taxon>
        <taxon>Spermatophyta</taxon>
        <taxon>Magnoliopsida</taxon>
        <taxon>Liliopsida</taxon>
        <taxon>Poales</taxon>
        <taxon>Poaceae</taxon>
        <taxon>PACMAD clade</taxon>
        <taxon>Chloridoideae</taxon>
        <taxon>Eragrostideae</taxon>
        <taxon>Eragrostidinae</taxon>
        <taxon>Eragrostis</taxon>
    </lineage>
</organism>
<proteinExistence type="predicted"/>
<dbReference type="Proteomes" id="UP000324897">
    <property type="component" value="Chromosome 7"/>
</dbReference>
<dbReference type="OrthoDB" id="1849062at2759"/>
<evidence type="ECO:0000313" key="3">
    <source>
        <dbReference type="Proteomes" id="UP000324897"/>
    </source>
</evidence>
<dbReference type="EMBL" id="RWGY01000029">
    <property type="protein sequence ID" value="TVU16904.1"/>
    <property type="molecule type" value="Genomic_DNA"/>
</dbReference>
<accession>A0A5J9TZU3</accession>
<keyword evidence="3" id="KW-1185">Reference proteome</keyword>
<reference evidence="2 3" key="1">
    <citation type="journal article" date="2019" name="Sci. Rep.">
        <title>A high-quality genome of Eragrostis curvula grass provides insights into Poaceae evolution and supports new strategies to enhance forage quality.</title>
        <authorList>
            <person name="Carballo J."/>
            <person name="Santos B.A.C.M."/>
            <person name="Zappacosta D."/>
            <person name="Garbus I."/>
            <person name="Selva J.P."/>
            <person name="Gallo C.A."/>
            <person name="Diaz A."/>
            <person name="Albertini E."/>
            <person name="Caccamo M."/>
            <person name="Echenique V."/>
        </authorList>
    </citation>
    <scope>NUCLEOTIDE SEQUENCE [LARGE SCALE GENOMIC DNA]</scope>
    <source>
        <strain evidence="3">cv. Victoria</strain>
        <tissue evidence="2">Leaf</tissue>
    </source>
</reference>
<keyword evidence="1" id="KW-1133">Transmembrane helix</keyword>
<comment type="caution">
    <text evidence="2">The sequence shown here is derived from an EMBL/GenBank/DDBJ whole genome shotgun (WGS) entry which is preliminary data.</text>
</comment>
<feature type="transmembrane region" description="Helical" evidence="1">
    <location>
        <begin position="407"/>
        <end position="428"/>
    </location>
</feature>
<dbReference type="Gramene" id="TVU16904">
    <property type="protein sequence ID" value="TVU16904"/>
    <property type="gene ID" value="EJB05_32907"/>
</dbReference>
<evidence type="ECO:0000313" key="2">
    <source>
        <dbReference type="EMBL" id="TVU16904.1"/>
    </source>
</evidence>
<dbReference type="InterPro" id="IPR004158">
    <property type="entry name" value="DUF247_pln"/>
</dbReference>
<name>A0A5J9TZU3_9POAL</name>
<protein>
    <submittedName>
        <fullName evidence="2">Uncharacterized protein</fullName>
    </submittedName>
</protein>
<evidence type="ECO:0000256" key="1">
    <source>
        <dbReference type="SAM" id="Phobius"/>
    </source>
</evidence>
<keyword evidence="1" id="KW-0812">Transmembrane</keyword>
<gene>
    <name evidence="2" type="ORF">EJB05_32907</name>
</gene>
<feature type="non-terminal residue" evidence="2">
    <location>
        <position position="1"/>
    </location>
</feature>
<dbReference type="AlphaFoldDB" id="A0A5J9TZU3"/>
<dbReference type="Pfam" id="PF03140">
    <property type="entry name" value="DUF247"/>
    <property type="match status" value="1"/>
</dbReference>
<keyword evidence="1" id="KW-0472">Membrane</keyword>
<dbReference type="PANTHER" id="PTHR31549">
    <property type="entry name" value="PROTEIN, PUTATIVE (DUF247)-RELATED-RELATED"/>
    <property type="match status" value="1"/>
</dbReference>